<dbReference type="Proteomes" id="UP000010471">
    <property type="component" value="Chromosome"/>
</dbReference>
<evidence type="ECO:0000313" key="2">
    <source>
        <dbReference type="EMBL" id="AFZ20410.1"/>
    </source>
</evidence>
<proteinExistence type="predicted"/>
<keyword evidence="1" id="KW-0472">Membrane</keyword>
<dbReference type="STRING" id="1173027.Mic7113_4737"/>
<dbReference type="RefSeq" id="WP_015184545.1">
    <property type="nucleotide sequence ID" value="NC_019738.1"/>
</dbReference>
<dbReference type="eggNOG" id="ENOG5030577">
    <property type="taxonomic scope" value="Bacteria"/>
</dbReference>
<protein>
    <submittedName>
        <fullName evidence="2">Uncharacterized protein</fullName>
    </submittedName>
</protein>
<evidence type="ECO:0000256" key="1">
    <source>
        <dbReference type="SAM" id="Phobius"/>
    </source>
</evidence>
<feature type="transmembrane region" description="Helical" evidence="1">
    <location>
        <begin position="87"/>
        <end position="108"/>
    </location>
</feature>
<keyword evidence="1" id="KW-1133">Transmembrane helix</keyword>
<reference evidence="2 3" key="1">
    <citation type="submission" date="2012-06" db="EMBL/GenBank/DDBJ databases">
        <title>Finished chromosome of genome of Microcoleus sp. PCC 7113.</title>
        <authorList>
            <consortium name="US DOE Joint Genome Institute"/>
            <person name="Gugger M."/>
            <person name="Coursin T."/>
            <person name="Rippka R."/>
            <person name="Tandeau De Marsac N."/>
            <person name="Huntemann M."/>
            <person name="Wei C.-L."/>
            <person name="Han J."/>
            <person name="Detter J.C."/>
            <person name="Han C."/>
            <person name="Tapia R."/>
            <person name="Chen A."/>
            <person name="Kyrpides N."/>
            <person name="Mavromatis K."/>
            <person name="Markowitz V."/>
            <person name="Szeto E."/>
            <person name="Ivanova N."/>
            <person name="Pagani I."/>
            <person name="Pati A."/>
            <person name="Goodwin L."/>
            <person name="Nordberg H.P."/>
            <person name="Cantor M.N."/>
            <person name="Hua S.X."/>
            <person name="Woyke T."/>
            <person name="Kerfeld C.A."/>
        </authorList>
    </citation>
    <scope>NUCLEOTIDE SEQUENCE [LARGE SCALE GENOMIC DNA]</scope>
    <source>
        <strain evidence="2 3">PCC 7113</strain>
    </source>
</reference>
<accession>K9WJ26</accession>
<dbReference type="OrthoDB" id="560533at2"/>
<keyword evidence="1" id="KW-0812">Transmembrane</keyword>
<dbReference type="HOGENOM" id="CLU_136152_0_0_3"/>
<dbReference type="EMBL" id="CP003630">
    <property type="protein sequence ID" value="AFZ20410.1"/>
    <property type="molecule type" value="Genomic_DNA"/>
</dbReference>
<keyword evidence="3" id="KW-1185">Reference proteome</keyword>
<feature type="transmembrane region" description="Helical" evidence="1">
    <location>
        <begin position="128"/>
        <end position="151"/>
    </location>
</feature>
<organism evidence="2 3">
    <name type="scientific">Allocoleopsis franciscana PCC 7113</name>
    <dbReference type="NCBI Taxonomy" id="1173027"/>
    <lineage>
        <taxon>Bacteria</taxon>
        <taxon>Bacillati</taxon>
        <taxon>Cyanobacteriota</taxon>
        <taxon>Cyanophyceae</taxon>
        <taxon>Coleofasciculales</taxon>
        <taxon>Coleofasciculaceae</taxon>
        <taxon>Allocoleopsis</taxon>
        <taxon>Allocoleopsis franciscana</taxon>
    </lineage>
</organism>
<dbReference type="KEGG" id="mic:Mic7113_4737"/>
<name>K9WJ26_9CYAN</name>
<gene>
    <name evidence="2" type="ORF">Mic7113_4737</name>
</gene>
<dbReference type="AlphaFoldDB" id="K9WJ26"/>
<evidence type="ECO:0000313" key="3">
    <source>
        <dbReference type="Proteomes" id="UP000010471"/>
    </source>
</evidence>
<sequence>MHSSINKSRPFHYHGIYPCPVCRLNQLKAMPLMDAMACDCCRHIFIADLERQQLKMADRNPPLTWHWNGKTWKGGHLEGVEWGWSSWIFGLGLIIFPTSLIGVAAYTFPPEPGSTLSWLPVAWTGLTFLSHLAIVLWLVTEFYQFPIGMYLRVRRQQLFGR</sequence>